<protein>
    <submittedName>
        <fullName evidence="1">Uncharacterized protein</fullName>
    </submittedName>
</protein>
<dbReference type="AlphaFoldDB" id="A0A0E9TQ06"/>
<reference evidence="1" key="1">
    <citation type="submission" date="2014-11" db="EMBL/GenBank/DDBJ databases">
        <authorList>
            <person name="Amaro Gonzalez C."/>
        </authorList>
    </citation>
    <scope>NUCLEOTIDE SEQUENCE</scope>
</reference>
<dbReference type="EMBL" id="GBXM01053035">
    <property type="protein sequence ID" value="JAH55542.1"/>
    <property type="molecule type" value="Transcribed_RNA"/>
</dbReference>
<reference evidence="1" key="2">
    <citation type="journal article" date="2015" name="Fish Shellfish Immunol.">
        <title>Early steps in the European eel (Anguilla anguilla)-Vibrio vulnificus interaction in the gills: Role of the RtxA13 toxin.</title>
        <authorList>
            <person name="Callol A."/>
            <person name="Pajuelo D."/>
            <person name="Ebbesson L."/>
            <person name="Teles M."/>
            <person name="MacKenzie S."/>
            <person name="Amaro C."/>
        </authorList>
    </citation>
    <scope>NUCLEOTIDE SEQUENCE</scope>
</reference>
<name>A0A0E9TQ06_ANGAN</name>
<accession>A0A0E9TQ06</accession>
<organism evidence="1">
    <name type="scientific">Anguilla anguilla</name>
    <name type="common">European freshwater eel</name>
    <name type="synonym">Muraena anguilla</name>
    <dbReference type="NCBI Taxonomy" id="7936"/>
    <lineage>
        <taxon>Eukaryota</taxon>
        <taxon>Metazoa</taxon>
        <taxon>Chordata</taxon>
        <taxon>Craniata</taxon>
        <taxon>Vertebrata</taxon>
        <taxon>Euteleostomi</taxon>
        <taxon>Actinopterygii</taxon>
        <taxon>Neopterygii</taxon>
        <taxon>Teleostei</taxon>
        <taxon>Anguilliformes</taxon>
        <taxon>Anguillidae</taxon>
        <taxon>Anguilla</taxon>
    </lineage>
</organism>
<sequence length="33" mass="4017">MLAYWVRYINMFPAPPDHRSLCVASFPFCCFFW</sequence>
<evidence type="ECO:0000313" key="1">
    <source>
        <dbReference type="EMBL" id="JAH55542.1"/>
    </source>
</evidence>
<proteinExistence type="predicted"/>